<evidence type="ECO:0008006" key="3">
    <source>
        <dbReference type="Google" id="ProtNLM"/>
    </source>
</evidence>
<sequence length="154" mass="14989">MRNVIFLSLALTAISGCAVLDRLKPSSEAPAATVDAGAAVASAPAPVLGAGATATTLDTTTEAEKQAALAAPAASGERSLGKVSVSLGSPAEPGIWLRSSLVSAPGKGRVVTASGQSVAVDLLPGQGAAQLSLPAYVALGLSLTALPEVTVFAN</sequence>
<evidence type="ECO:0000313" key="1">
    <source>
        <dbReference type="EMBL" id="RGP37898.1"/>
    </source>
</evidence>
<reference evidence="1 2" key="1">
    <citation type="submission" date="2018-08" db="EMBL/GenBank/DDBJ databases">
        <title>Flavobacterium tibetense sp. nov., isolated from a wetland YonghuCo on Tibetan Plateau.</title>
        <authorList>
            <person name="Phurbu D."/>
            <person name="Lu H."/>
            <person name="Xing P."/>
        </authorList>
    </citation>
    <scope>NUCLEOTIDE SEQUENCE [LARGE SCALE GENOMIC DNA]</scope>
    <source>
        <strain evidence="1 2">DJC</strain>
    </source>
</reference>
<name>A0A411Z492_9RHOB</name>
<proteinExistence type="predicted"/>
<dbReference type="EMBL" id="QWEY01000003">
    <property type="protein sequence ID" value="RGP37898.1"/>
    <property type="molecule type" value="Genomic_DNA"/>
</dbReference>
<evidence type="ECO:0000313" key="2">
    <source>
        <dbReference type="Proteomes" id="UP000284547"/>
    </source>
</evidence>
<keyword evidence="2" id="KW-1185">Reference proteome</keyword>
<accession>A0A411Z492</accession>
<protein>
    <recommendedName>
        <fullName evidence="3">D-galactarate dehydratase</fullName>
    </recommendedName>
</protein>
<gene>
    <name evidence="1" type="ORF">D1012_08410</name>
</gene>
<dbReference type="Proteomes" id="UP000284547">
    <property type="component" value="Unassembled WGS sequence"/>
</dbReference>
<comment type="caution">
    <text evidence="1">The sequence shown here is derived from an EMBL/GenBank/DDBJ whole genome shotgun (WGS) entry which is preliminary data.</text>
</comment>
<dbReference type="AlphaFoldDB" id="A0A411Z492"/>
<dbReference type="OrthoDB" id="7871639at2"/>
<dbReference type="RefSeq" id="WP_118150996.1">
    <property type="nucleotide sequence ID" value="NZ_QWEY01000003.1"/>
</dbReference>
<dbReference type="PROSITE" id="PS51257">
    <property type="entry name" value="PROKAR_LIPOPROTEIN"/>
    <property type="match status" value="1"/>
</dbReference>
<organism evidence="1 2">
    <name type="scientific">Pseudotabrizicola alkalilacus</name>
    <dbReference type="NCBI Taxonomy" id="2305252"/>
    <lineage>
        <taxon>Bacteria</taxon>
        <taxon>Pseudomonadati</taxon>
        <taxon>Pseudomonadota</taxon>
        <taxon>Alphaproteobacteria</taxon>
        <taxon>Rhodobacterales</taxon>
        <taxon>Paracoccaceae</taxon>
        <taxon>Pseudotabrizicola</taxon>
    </lineage>
</organism>